<accession>A0A642UGS6</accession>
<dbReference type="OrthoDB" id="269405at2759"/>
<reference evidence="6" key="1">
    <citation type="journal article" date="2019" name="G3 (Bethesda)">
        <title>Genome Assemblies of Two Rare Opportunistic Yeast Pathogens: Diutina rugosa (syn. Candida rugosa) and Trichomonascus ciferrii (syn. Candida ciferrii).</title>
        <authorList>
            <person name="Mixao V."/>
            <person name="Saus E."/>
            <person name="Hansen A.P."/>
            <person name="Lass-Florl C."/>
            <person name="Gabaldon T."/>
        </authorList>
    </citation>
    <scope>NUCLEOTIDE SEQUENCE</scope>
    <source>
        <strain evidence="6">CBS 4856</strain>
    </source>
</reference>
<feature type="domain" description="NAA35-like TPR repeats" evidence="5">
    <location>
        <begin position="246"/>
        <end position="613"/>
    </location>
</feature>
<evidence type="ECO:0000259" key="5">
    <source>
        <dbReference type="Pfam" id="PF25789"/>
    </source>
</evidence>
<dbReference type="Pfam" id="PF25789">
    <property type="entry name" value="TPR_NAA35"/>
    <property type="match status" value="1"/>
</dbReference>
<protein>
    <submittedName>
        <fullName evidence="6">Uncharacterized protein</fullName>
    </submittedName>
</protein>
<dbReference type="GO" id="GO:0031417">
    <property type="term" value="C:NatC complex"/>
    <property type="evidence" value="ECO:0007669"/>
    <property type="project" value="InterPro"/>
</dbReference>
<keyword evidence="7" id="KW-1185">Reference proteome</keyword>
<dbReference type="AlphaFoldDB" id="A0A642UGS6"/>
<dbReference type="InterPro" id="IPR057982">
    <property type="entry name" value="TPR_NAA35"/>
</dbReference>
<gene>
    <name evidence="6" type="ORF">TRICI_006487</name>
</gene>
<dbReference type="InterPro" id="IPR007244">
    <property type="entry name" value="Naa35_N"/>
</dbReference>
<dbReference type="Proteomes" id="UP000761534">
    <property type="component" value="Unassembled WGS sequence"/>
</dbReference>
<dbReference type="EMBL" id="SWFS01000539">
    <property type="protein sequence ID" value="KAA8898670.1"/>
    <property type="molecule type" value="Genomic_DNA"/>
</dbReference>
<evidence type="ECO:0000256" key="3">
    <source>
        <dbReference type="ARBA" id="ARBA00022490"/>
    </source>
</evidence>
<keyword evidence="3" id="KW-0963">Cytoplasm</keyword>
<dbReference type="PANTHER" id="PTHR21373">
    <property type="entry name" value="GLUCOSE REPRESSIBLE PROTEIN MAK10"/>
    <property type="match status" value="1"/>
</dbReference>
<comment type="caution">
    <text evidence="6">The sequence shown here is derived from an EMBL/GenBank/DDBJ whole genome shotgun (WGS) entry which is preliminary data.</text>
</comment>
<evidence type="ECO:0000259" key="4">
    <source>
        <dbReference type="Pfam" id="PF04112"/>
    </source>
</evidence>
<proteinExistence type="inferred from homology"/>
<dbReference type="Pfam" id="PF04112">
    <property type="entry name" value="Mak10"/>
    <property type="match status" value="1"/>
</dbReference>
<feature type="domain" description="NAA35-like N-terminal" evidence="4">
    <location>
        <begin position="1"/>
        <end position="139"/>
    </location>
</feature>
<evidence type="ECO:0000256" key="1">
    <source>
        <dbReference type="ARBA" id="ARBA00004496"/>
    </source>
</evidence>
<evidence type="ECO:0000256" key="2">
    <source>
        <dbReference type="ARBA" id="ARBA00006289"/>
    </source>
</evidence>
<organism evidence="6 7">
    <name type="scientific">Trichomonascus ciferrii</name>
    <dbReference type="NCBI Taxonomy" id="44093"/>
    <lineage>
        <taxon>Eukaryota</taxon>
        <taxon>Fungi</taxon>
        <taxon>Dikarya</taxon>
        <taxon>Ascomycota</taxon>
        <taxon>Saccharomycotina</taxon>
        <taxon>Dipodascomycetes</taxon>
        <taxon>Dipodascales</taxon>
        <taxon>Trichomonascaceae</taxon>
        <taxon>Trichomonascus</taxon>
        <taxon>Trichomonascus ciferrii complex</taxon>
    </lineage>
</organism>
<comment type="subcellular location">
    <subcellularLocation>
        <location evidence="1">Cytoplasm</location>
    </subcellularLocation>
</comment>
<dbReference type="PANTHER" id="PTHR21373:SF0">
    <property type="entry name" value="N-ALPHA-ACETYLTRANSFERASE 35, NATC AUXILIARY SUBUNIT"/>
    <property type="match status" value="1"/>
</dbReference>
<dbReference type="VEuPathDB" id="FungiDB:TRICI_006487"/>
<name>A0A642UGS6_9ASCO</name>
<sequence length="618" mass="69934">MDTGLKYKPLAEEVSNAPKIENSEDFEEFIDSLVSRELSWHGGAMLMQNVLSCVYVEDILEHIFVQSGKGPMDWFLENFATGISSWKDVVYAYILGVIKSLNLGINILNDPTAIYQEEDIILNNAGYHFLDNTPTDKVIHVLKSALTWLKRQEASKGAKNRLELRMQFLHVMNNGTPSNLPNVTKALKIVREITPRAGQKYESAYTEGVQSRVTNTSPLRPLKSEQEAYKQLEEILQTAEEISATVPRLTKSTDLLSYFLAFSAKRPRPLPIARGLLKSIVSGTNGTIMSQSQIHWVTQDMKELTCSAPGTILETTNPQIKQALNMFLEQAALCYSDLITVMCQNRSRQRQNLAHCILSFDSLQVNAEQLETEVGSMSKQDTVQVNGTTVPGLPVSCWVYLRKLQIMIWAVFLGFELDIYKLWEYSRMYYYGNFLLDYLDDHLNRIQVYLEQKLQKNPRSQGLMNSQTYIQALQVESNALNQLCQAAMYLAIAFERANLIKLPPQTQATTSELLYGLRMKPFSSVGVPEKPSFEEFTQTTSAVKDPIENAKKYAHSCRMFIDNLSKMSQTNTELGLLKRSSVGMAISCSMLEKGSISSIELSRENYHWFFPVISKSTV</sequence>
<evidence type="ECO:0000313" key="7">
    <source>
        <dbReference type="Proteomes" id="UP000761534"/>
    </source>
</evidence>
<comment type="similarity">
    <text evidence="2">Belongs to the MAK10 family.</text>
</comment>
<dbReference type="InterPro" id="IPR057983">
    <property type="entry name" value="NAA35-like_N"/>
</dbReference>
<evidence type="ECO:0000313" key="6">
    <source>
        <dbReference type="EMBL" id="KAA8898670.1"/>
    </source>
</evidence>